<dbReference type="InterPro" id="IPR015943">
    <property type="entry name" value="WD40/YVTN_repeat-like_dom_sf"/>
</dbReference>
<dbReference type="InterPro" id="IPR036322">
    <property type="entry name" value="WD40_repeat_dom_sf"/>
</dbReference>
<dbReference type="SUPFAM" id="SSF50978">
    <property type="entry name" value="WD40 repeat-like"/>
    <property type="match status" value="2"/>
</dbReference>
<comment type="caution">
    <text evidence="3">The sequence shown here is derived from an EMBL/GenBank/DDBJ whole genome shotgun (WGS) entry which is preliminary data.</text>
</comment>
<evidence type="ECO:0000313" key="3">
    <source>
        <dbReference type="EMBL" id="KAH0770901.1"/>
    </source>
</evidence>
<dbReference type="SMART" id="SM00320">
    <property type="entry name" value="WD40"/>
    <property type="match status" value="4"/>
</dbReference>
<keyword evidence="4" id="KW-1185">Reference proteome</keyword>
<dbReference type="PANTHER" id="PTHR10241:SF27">
    <property type="entry name" value="TRANSDUCIN_WD40 REPEAT-LIKE SUPERFAMILY PROTEIN"/>
    <property type="match status" value="1"/>
</dbReference>
<organism evidence="3 4">
    <name type="scientific">Solanum tuberosum</name>
    <name type="common">Potato</name>
    <dbReference type="NCBI Taxonomy" id="4113"/>
    <lineage>
        <taxon>Eukaryota</taxon>
        <taxon>Viridiplantae</taxon>
        <taxon>Streptophyta</taxon>
        <taxon>Embryophyta</taxon>
        <taxon>Tracheophyta</taxon>
        <taxon>Spermatophyta</taxon>
        <taxon>Magnoliopsida</taxon>
        <taxon>eudicotyledons</taxon>
        <taxon>Gunneridae</taxon>
        <taxon>Pentapetalae</taxon>
        <taxon>asterids</taxon>
        <taxon>lamiids</taxon>
        <taxon>Solanales</taxon>
        <taxon>Solanaceae</taxon>
        <taxon>Solanoideae</taxon>
        <taxon>Solaneae</taxon>
        <taxon>Solanum</taxon>
    </lineage>
</organism>
<keyword evidence="2" id="KW-0268">Exocytosis</keyword>
<name>A0ABQ7VQV8_SOLTU</name>
<protein>
    <recommendedName>
        <fullName evidence="5">Lethal giant larvae (Lgl)-like C-terminal domain-containing protein</fullName>
    </recommendedName>
</protein>
<evidence type="ECO:0000256" key="1">
    <source>
        <dbReference type="ARBA" id="ARBA00008070"/>
    </source>
</evidence>
<dbReference type="Proteomes" id="UP000826656">
    <property type="component" value="Unassembled WGS sequence"/>
</dbReference>
<sequence>MPEASSFIISSLQSHCQYDLFLMFQSAVGYLFTKLKNQMARNTCPLPSHSWQGGVLATILLGGSLVSKDWSDNFSHLFFIKVSIGPFKGEINAHEKMFSSDTNKNQSCRPTIQGIEIIKFVLICRDGRIKLFGKDSTQALLVSSETVSSKFLQFMENQGLLININSNNQIEVWDVEQRYLCNVHDFDRDITSFTLIQHTPYLYLGDSSGHVSVMKVVKEPCNIEKMKYCIPLSASHGLSNEVSGDAAVAHILPQPAAETKRVAIVYKDGVITLWSIRESKAIFITGGSPLQSMGHETKKATTACWCCPYGSKLVVGYSNGEIFIWSIPATSNSSIDQELEELPSGTQSAPICKLNLGYKLDKIPIAKLIWAYAEGKASRLYAMGSPDCQAANLLQVVLLNEHTESRTIKLGLHPPESCLDMEIISSFPTLRKNINNSLLLVSKSGQIYTYDDSLIERYLIQYQSRSPPSLPREVTVKLPLVDSSITIAKFVVNNPYMFSMDQDYSSLIKDSIPLFPFERGQKDGTGSNSTQFSKAKNVFLSGHSNGAINLWDVTCPNPLPIVSITQQSEDNLSLSGVPLTALYLTSDLHILISGDQSGTVRIYKFKSEFFAPDTSFLSFQVGSKKGSNPIQSIKLVKVNGAVLSISTSEDSKYFAVGSDQGYVVLIDSDSKTILYQTHIASELCAGVISMQFNTCSLHGFDKNILVVATKDSSILALETETGNILSPSSVHPKKPSRALFMQILDGQEMSGRGLSILDGIDMIKGNSDNIASKQPLVLICSEKAVYVYSLLHIIQGIKKVYYKKKFHSSLCCWASTFDTPEAGLMLLFSNGKIEIRSLPELSLLKETSVRGLVLSPTKANAIADHSVCASKTGELIVVDRDQEMFFVSVSLQNDTFRFLDFASHVYDRDLVVEPGKISAPIIQKEKKKGIFGSVFKDAKGNKANNVLDAEVENARVSIEAMSAIFSADNFPSLTHSEEKLSRNEKDADLDIDDIEIEDPEEKQKGNPMVAVLNKQNLTNTFQALKGKFMPMKVKNDKAPINDAPQDGKADTVGQIKKRYGYPASAEPSAAEAAKSKLSENLKKLQGINIRSAEMQDQAKSFSSMAKEVLRFSGNDKANS</sequence>
<proteinExistence type="inferred from homology"/>
<dbReference type="CDD" id="cd15873">
    <property type="entry name" value="R-SNARE_STXBP5_6"/>
    <property type="match status" value="1"/>
</dbReference>
<accession>A0ABQ7VQV8</accession>
<evidence type="ECO:0000256" key="2">
    <source>
        <dbReference type="ARBA" id="ARBA00022483"/>
    </source>
</evidence>
<dbReference type="EMBL" id="JAIVGD010000011">
    <property type="protein sequence ID" value="KAH0770901.1"/>
    <property type="molecule type" value="Genomic_DNA"/>
</dbReference>
<reference evidence="3 4" key="1">
    <citation type="journal article" date="2021" name="bioRxiv">
        <title>Chromosome-scale and haplotype-resolved genome assembly of a tetraploid potato cultivar.</title>
        <authorList>
            <person name="Sun H."/>
            <person name="Jiao W.-B."/>
            <person name="Krause K."/>
            <person name="Campoy J.A."/>
            <person name="Goel M."/>
            <person name="Folz-Donahue K."/>
            <person name="Kukat C."/>
            <person name="Huettel B."/>
            <person name="Schneeberger K."/>
        </authorList>
    </citation>
    <scope>NUCLEOTIDE SEQUENCE [LARGE SCALE GENOMIC DNA]</scope>
    <source>
        <strain evidence="3">SolTubOtavaFocal</strain>
        <tissue evidence="3">Leaves</tissue>
    </source>
</reference>
<dbReference type="PANTHER" id="PTHR10241">
    <property type="entry name" value="LETHAL 2 GIANT LARVAE PROTEIN"/>
    <property type="match status" value="1"/>
</dbReference>
<evidence type="ECO:0008006" key="5">
    <source>
        <dbReference type="Google" id="ProtNLM"/>
    </source>
</evidence>
<dbReference type="Gene3D" id="2.130.10.10">
    <property type="entry name" value="YVTN repeat-like/Quinoprotein amine dehydrogenase"/>
    <property type="match status" value="2"/>
</dbReference>
<comment type="similarity">
    <text evidence="1">Belongs to the WD repeat L(2)GL family.</text>
</comment>
<gene>
    <name evidence="3" type="ORF">KY290_014882</name>
</gene>
<evidence type="ECO:0000313" key="4">
    <source>
        <dbReference type="Proteomes" id="UP000826656"/>
    </source>
</evidence>
<dbReference type="InterPro" id="IPR001680">
    <property type="entry name" value="WD40_rpt"/>
</dbReference>